<dbReference type="InterPro" id="IPR015883">
    <property type="entry name" value="Glyco_hydro_20_cat"/>
</dbReference>
<evidence type="ECO:0000313" key="8">
    <source>
        <dbReference type="Proteomes" id="UP000789390"/>
    </source>
</evidence>
<dbReference type="CDD" id="cd06565">
    <property type="entry name" value="GH20_GcnA-like"/>
    <property type="match status" value="1"/>
</dbReference>
<dbReference type="AlphaFoldDB" id="A0A8J2RI72"/>
<accession>A0A8J2RI72</accession>
<evidence type="ECO:0000256" key="3">
    <source>
        <dbReference type="ARBA" id="ARBA00012663"/>
    </source>
</evidence>
<evidence type="ECO:0000313" key="7">
    <source>
        <dbReference type="EMBL" id="CAH0100147.1"/>
    </source>
</evidence>
<dbReference type="InterPro" id="IPR017853">
    <property type="entry name" value="GH"/>
</dbReference>
<evidence type="ECO:0000256" key="1">
    <source>
        <dbReference type="ARBA" id="ARBA00001231"/>
    </source>
</evidence>
<proteinExistence type="inferred from homology"/>
<dbReference type="EMBL" id="CAKKLH010000032">
    <property type="protein sequence ID" value="CAH0100147.1"/>
    <property type="molecule type" value="Genomic_DNA"/>
</dbReference>
<name>A0A8J2RI72_9CRUS</name>
<sequence>MARLIRNLFSLRQCKCLFVSVLLVCAVMVLVALKLHPDLVKAPFYHEVSSSALTSKGKSQIPSSSKETGDVQSPNGDSDWTDNVQFLPHTESAVMSTAGSQPVKNYDAFATQNLENVVNSGPIYYHQKVPNYIPDNPVARGDISPVETQGFVRPIGQLPSNIYLSQDTASFTQKDTPVFVPDRRLVHFDLKGAPPKIDYLQQLIPLIVQLGGTGLLIEYEDMFPYEGVLKSISASNHYTRAEIRSLLNVAEAYKIEVIPLVQTFGHLEYALKLPQFSHLRENPAVPQAVCPSQNASFVLIQNLVDQIMSMHEGIKYLHIGCDEVFHMAECAICSLKPKDDLFLSHVHRVASYVSSKYKVKPIIWDDMLRHMTAATLDDAKLGDLVEPMVWVYAEDVYRFAGSYVFDRYAQVFPSFWISSAFKGAFGETLIVPDVSRHLENNLNWLDVGRTESSKFRQGLRGIAITGWQRYDHFSNLCELLPAAIPSLAVNLLTTSRGYYNQSLAPSLYKALSCQKAPRYEKIPDLRTSRSDRFLHEKMTMCFFPGAPFFKSTARILRLEKEIEEYAILTTKRKGWLTDYSVRHNYSSPARIDELLRDLPYLSGSLNAVAKQTMDMLKNIFDVHTISEWMEQKLLPLFEKLDRIQMDAATLRLQKYWPVRPLKLFDQWQQYGLHFNHFFNVNETQSSTHN</sequence>
<gene>
    <name evidence="7" type="ORF">DGAL_LOCUS2322</name>
</gene>
<comment type="caution">
    <text evidence="7">The sequence shown here is derived from an EMBL/GenBank/DDBJ whole genome shotgun (WGS) entry which is preliminary data.</text>
</comment>
<evidence type="ECO:0000259" key="6">
    <source>
        <dbReference type="Pfam" id="PF00728"/>
    </source>
</evidence>
<dbReference type="Proteomes" id="UP000789390">
    <property type="component" value="Unassembled WGS sequence"/>
</dbReference>
<dbReference type="Pfam" id="PF00728">
    <property type="entry name" value="Glyco_hydro_20"/>
    <property type="match status" value="1"/>
</dbReference>
<dbReference type="GO" id="GO:0004563">
    <property type="term" value="F:beta-N-acetylhexosaminidase activity"/>
    <property type="evidence" value="ECO:0007669"/>
    <property type="project" value="UniProtKB-EC"/>
</dbReference>
<dbReference type="GO" id="GO:0005975">
    <property type="term" value="P:carbohydrate metabolic process"/>
    <property type="evidence" value="ECO:0007669"/>
    <property type="project" value="InterPro"/>
</dbReference>
<evidence type="ECO:0000256" key="4">
    <source>
        <dbReference type="ARBA" id="ARBA00022801"/>
    </source>
</evidence>
<keyword evidence="4" id="KW-0378">Hydrolase</keyword>
<dbReference type="SUPFAM" id="SSF51445">
    <property type="entry name" value="(Trans)glycosidases"/>
    <property type="match status" value="1"/>
</dbReference>
<dbReference type="EC" id="3.2.1.52" evidence="3"/>
<dbReference type="PANTHER" id="PTHR21040">
    <property type="entry name" value="BCDNA.GH04120"/>
    <property type="match status" value="1"/>
</dbReference>
<keyword evidence="8" id="KW-1185">Reference proteome</keyword>
<protein>
    <recommendedName>
        <fullName evidence="3">beta-N-acetylhexosaminidase</fullName>
        <ecNumber evidence="3">3.2.1.52</ecNumber>
    </recommendedName>
</protein>
<evidence type="ECO:0000256" key="5">
    <source>
        <dbReference type="SAM" id="MobiDB-lite"/>
    </source>
</evidence>
<feature type="domain" description="Glycoside hydrolase family 20 catalytic" evidence="6">
    <location>
        <begin position="233"/>
        <end position="372"/>
    </location>
</feature>
<organism evidence="7 8">
    <name type="scientific">Daphnia galeata</name>
    <dbReference type="NCBI Taxonomy" id="27404"/>
    <lineage>
        <taxon>Eukaryota</taxon>
        <taxon>Metazoa</taxon>
        <taxon>Ecdysozoa</taxon>
        <taxon>Arthropoda</taxon>
        <taxon>Crustacea</taxon>
        <taxon>Branchiopoda</taxon>
        <taxon>Diplostraca</taxon>
        <taxon>Cladocera</taxon>
        <taxon>Anomopoda</taxon>
        <taxon>Daphniidae</taxon>
        <taxon>Daphnia</taxon>
    </lineage>
</organism>
<dbReference type="InterPro" id="IPR038901">
    <property type="entry name" value="HEXDC-like"/>
</dbReference>
<comment type="similarity">
    <text evidence="2">Belongs to the glycosyl hydrolase 20 family.</text>
</comment>
<evidence type="ECO:0000256" key="2">
    <source>
        <dbReference type="ARBA" id="ARBA00006285"/>
    </source>
</evidence>
<dbReference type="OrthoDB" id="10023921at2759"/>
<reference evidence="7" key="1">
    <citation type="submission" date="2021-11" db="EMBL/GenBank/DDBJ databases">
        <authorList>
            <person name="Schell T."/>
        </authorList>
    </citation>
    <scope>NUCLEOTIDE SEQUENCE</scope>
    <source>
        <strain evidence="7">M5</strain>
    </source>
</reference>
<comment type="catalytic activity">
    <reaction evidence="1">
        <text>Hydrolysis of terminal non-reducing N-acetyl-D-hexosamine residues in N-acetyl-beta-D-hexosaminides.</text>
        <dbReference type="EC" id="3.2.1.52"/>
    </reaction>
</comment>
<dbReference type="PANTHER" id="PTHR21040:SF8">
    <property type="entry name" value="BCDNA.GH04120"/>
    <property type="match status" value="1"/>
</dbReference>
<feature type="region of interest" description="Disordered" evidence="5">
    <location>
        <begin position="55"/>
        <end position="82"/>
    </location>
</feature>
<dbReference type="Gene3D" id="3.20.20.80">
    <property type="entry name" value="Glycosidases"/>
    <property type="match status" value="1"/>
</dbReference>